<reference evidence="2 3" key="1">
    <citation type="submission" date="2018-05" db="EMBL/GenBank/DDBJ databases">
        <title>Vibrio limimaris sp. nov., isolated from marine sediment.</title>
        <authorList>
            <person name="Li C.-M."/>
        </authorList>
    </citation>
    <scope>NUCLEOTIDE SEQUENCE [LARGE SCALE GENOMIC DNA]</scope>
    <source>
        <strain evidence="2 3">E4404</strain>
    </source>
</reference>
<proteinExistence type="predicted"/>
<comment type="caution">
    <text evidence="2">The sequence shown here is derived from an EMBL/GenBank/DDBJ whole genome shotgun (WGS) entry which is preliminary data.</text>
</comment>
<gene>
    <name evidence="2" type="ORF">DI392_05930</name>
</gene>
<protein>
    <submittedName>
        <fullName evidence="2">Oxidative stress defense protein</fullName>
    </submittedName>
</protein>
<name>A0A2U3BCW6_9VIBR</name>
<feature type="signal peptide" evidence="1">
    <location>
        <begin position="1"/>
        <end position="21"/>
    </location>
</feature>
<accession>A0A2U3BCW6</accession>
<dbReference type="EMBL" id="QFWT01000002">
    <property type="protein sequence ID" value="PWI34639.1"/>
    <property type="molecule type" value="Genomic_DNA"/>
</dbReference>
<dbReference type="NCBIfam" id="NF008299">
    <property type="entry name" value="PRK11087.1"/>
    <property type="match status" value="1"/>
</dbReference>
<dbReference type="InterPro" id="IPR007497">
    <property type="entry name" value="SIMPL/DUF541"/>
</dbReference>
<evidence type="ECO:0000313" key="3">
    <source>
        <dbReference type="Proteomes" id="UP000245362"/>
    </source>
</evidence>
<dbReference type="Gene3D" id="3.30.70.2970">
    <property type="entry name" value="Protein of unknown function (DUF541), domain 2"/>
    <property type="match status" value="1"/>
</dbReference>
<evidence type="ECO:0000256" key="1">
    <source>
        <dbReference type="SAM" id="SignalP"/>
    </source>
</evidence>
<dbReference type="RefSeq" id="WP_109318975.1">
    <property type="nucleotide sequence ID" value="NZ_QFWT01000002.1"/>
</dbReference>
<dbReference type="PANTHER" id="PTHR34387:SF1">
    <property type="entry name" value="PERIPLASMIC IMMUNOGENIC PROTEIN"/>
    <property type="match status" value="1"/>
</dbReference>
<dbReference type="PANTHER" id="PTHR34387">
    <property type="entry name" value="SLR1258 PROTEIN"/>
    <property type="match status" value="1"/>
</dbReference>
<dbReference type="AlphaFoldDB" id="A0A2U3BCW6"/>
<dbReference type="Proteomes" id="UP000245362">
    <property type="component" value="Unassembled WGS sequence"/>
</dbReference>
<dbReference type="InterPro" id="IPR052022">
    <property type="entry name" value="26kDa_periplasmic_antigen"/>
</dbReference>
<keyword evidence="1" id="KW-0732">Signal</keyword>
<dbReference type="Pfam" id="PF04402">
    <property type="entry name" value="SIMPL"/>
    <property type="match status" value="1"/>
</dbReference>
<organism evidence="2 3">
    <name type="scientific">Vibrio albus</name>
    <dbReference type="NCBI Taxonomy" id="2200953"/>
    <lineage>
        <taxon>Bacteria</taxon>
        <taxon>Pseudomonadati</taxon>
        <taxon>Pseudomonadota</taxon>
        <taxon>Gammaproteobacteria</taxon>
        <taxon>Vibrionales</taxon>
        <taxon>Vibrionaceae</taxon>
        <taxon>Vibrio</taxon>
    </lineage>
</organism>
<keyword evidence="3" id="KW-1185">Reference proteome</keyword>
<dbReference type="OrthoDB" id="5985609at2"/>
<sequence>MKTLLRCLVILPALLASSVYANDLDFAHIETTGYGEVTAKPDMAEFSVQVEKLTKTSEQAKQSVDKVVSAFIEHLTAEGVSREDIVSGNLSLSPRYNYPKDGEQELVGFRASRRVTVSVYELDKLNGILDSALGDGINRVDNIRLKIRDQASYAEQARMAAIKDARAKARSLAKGFGMALNGIWSIRYNSVSPQPVLMRNMAAEAKIQGAGGYQDAAITIRDQVNVVYRIK</sequence>
<feature type="chain" id="PRO_5015595586" evidence="1">
    <location>
        <begin position="22"/>
        <end position="231"/>
    </location>
</feature>
<dbReference type="Gene3D" id="3.30.110.170">
    <property type="entry name" value="Protein of unknown function (DUF541), domain 1"/>
    <property type="match status" value="1"/>
</dbReference>
<dbReference type="GO" id="GO:0006974">
    <property type="term" value="P:DNA damage response"/>
    <property type="evidence" value="ECO:0007669"/>
    <property type="project" value="TreeGrafter"/>
</dbReference>
<evidence type="ECO:0000313" key="2">
    <source>
        <dbReference type="EMBL" id="PWI34639.1"/>
    </source>
</evidence>